<organism evidence="1">
    <name type="scientific">Yersinia ruckeri</name>
    <dbReference type="NCBI Taxonomy" id="29486"/>
    <lineage>
        <taxon>Bacteria</taxon>
        <taxon>Pseudomonadati</taxon>
        <taxon>Pseudomonadota</taxon>
        <taxon>Gammaproteobacteria</taxon>
        <taxon>Enterobacterales</taxon>
        <taxon>Yersiniaceae</taxon>
        <taxon>Yersinia</taxon>
    </lineage>
</organism>
<name>A0A0A8VHY7_YERRU</name>
<dbReference type="EMBL" id="LN681231">
    <property type="protein sequence ID" value="CEK29180.1"/>
    <property type="molecule type" value="Genomic_DNA"/>
</dbReference>
<accession>A0A0A8VHY7</accession>
<protein>
    <submittedName>
        <fullName evidence="1">Uncharacterized protein</fullName>
    </submittedName>
</protein>
<reference evidence="1" key="1">
    <citation type="journal article" date="2015" name="Genome Announc.">
        <title>Complete Genome Sequence of Yersinia ruckeri Strain CSF007-82, Etiologic Agent of Red Mouth Disease in Salmonid Fish.</title>
        <authorList>
            <person name="Nelson M.C."/>
            <person name="LaPatra S.E."/>
            <person name="Welch T.J."/>
            <person name="Graf J."/>
        </authorList>
    </citation>
    <scope>NUCLEOTIDE SEQUENCE</scope>
    <source>
        <strain evidence="1">CSF007-82</strain>
    </source>
</reference>
<gene>
    <name evidence="1" type="ORF">CSF007_17385</name>
</gene>
<proteinExistence type="predicted"/>
<evidence type="ECO:0000313" key="1">
    <source>
        <dbReference type="EMBL" id="CEK29180.1"/>
    </source>
</evidence>
<dbReference type="AlphaFoldDB" id="A0A0A8VHY7"/>
<sequence>MDLLTLLMNVKGMFTQVNTNKRGVLHDVTLKRITPYQRTAHKVG</sequence>